<dbReference type="Proteomes" id="UP000186997">
    <property type="component" value="Unassembled WGS sequence"/>
</dbReference>
<proteinExistence type="predicted"/>
<keyword evidence="1" id="KW-1133">Transmembrane helix</keyword>
<keyword evidence="2" id="KW-0732">Signal</keyword>
<protein>
    <submittedName>
        <fullName evidence="3">Uncharacterized protein</fullName>
    </submittedName>
</protein>
<feature type="transmembrane region" description="Helical" evidence="1">
    <location>
        <begin position="44"/>
        <end position="63"/>
    </location>
</feature>
<keyword evidence="1" id="KW-0812">Transmembrane</keyword>
<feature type="chain" id="PRO_5013000767" evidence="2">
    <location>
        <begin position="21"/>
        <end position="80"/>
    </location>
</feature>
<organism evidence="3 4">
    <name type="scientific">Yoonia rosea</name>
    <dbReference type="NCBI Taxonomy" id="287098"/>
    <lineage>
        <taxon>Bacteria</taxon>
        <taxon>Pseudomonadati</taxon>
        <taxon>Pseudomonadota</taxon>
        <taxon>Alphaproteobacteria</taxon>
        <taxon>Rhodobacterales</taxon>
        <taxon>Paracoccaceae</taxon>
        <taxon>Yoonia</taxon>
    </lineage>
</organism>
<evidence type="ECO:0000256" key="1">
    <source>
        <dbReference type="SAM" id="Phobius"/>
    </source>
</evidence>
<dbReference type="STRING" id="287098.SAMN05421665_0502"/>
<reference evidence="4" key="1">
    <citation type="submission" date="2017-01" db="EMBL/GenBank/DDBJ databases">
        <authorList>
            <person name="Varghese N."/>
            <person name="Submissions S."/>
        </authorList>
    </citation>
    <scope>NUCLEOTIDE SEQUENCE [LARGE SCALE GENOMIC DNA]</scope>
    <source>
        <strain evidence="4">DSM 29591</strain>
    </source>
</reference>
<dbReference type="EMBL" id="FTPR01000001">
    <property type="protein sequence ID" value="SIT77121.1"/>
    <property type="molecule type" value="Genomic_DNA"/>
</dbReference>
<keyword evidence="4" id="KW-1185">Reference proteome</keyword>
<accession>A0A1R3WG03</accession>
<keyword evidence="1" id="KW-0472">Membrane</keyword>
<evidence type="ECO:0000313" key="4">
    <source>
        <dbReference type="Proteomes" id="UP000186997"/>
    </source>
</evidence>
<feature type="signal peptide" evidence="2">
    <location>
        <begin position="1"/>
        <end position="20"/>
    </location>
</feature>
<evidence type="ECO:0000313" key="3">
    <source>
        <dbReference type="EMBL" id="SIT77121.1"/>
    </source>
</evidence>
<dbReference type="RefSeq" id="WP_076658225.1">
    <property type="nucleotide sequence ID" value="NZ_FTPR01000001.1"/>
</dbReference>
<evidence type="ECO:0000256" key="2">
    <source>
        <dbReference type="SAM" id="SignalP"/>
    </source>
</evidence>
<gene>
    <name evidence="3" type="ORF">SAMN05421665_0502</name>
</gene>
<dbReference type="AlphaFoldDB" id="A0A1R3WG03"/>
<sequence>MNKFWIILGALLVAGVSAYAGGLADAITETAPMAEPAAAGSSVPSWVIPAAIIAVLIGVAVASNDDDDDDDGRDPYQQPL</sequence>
<name>A0A1R3WG03_9RHOB</name>